<organism evidence="2 3">
    <name type="scientific">Luteipulveratus halotolerans</name>
    <dbReference type="NCBI Taxonomy" id="1631356"/>
    <lineage>
        <taxon>Bacteria</taxon>
        <taxon>Bacillati</taxon>
        <taxon>Actinomycetota</taxon>
        <taxon>Actinomycetes</taxon>
        <taxon>Micrococcales</taxon>
        <taxon>Dermacoccaceae</taxon>
        <taxon>Luteipulveratus</taxon>
    </lineage>
</organism>
<evidence type="ECO:0000313" key="2">
    <source>
        <dbReference type="EMBL" id="KNX36668.1"/>
    </source>
</evidence>
<dbReference type="AlphaFoldDB" id="A0A0L6CGM7"/>
<dbReference type="Proteomes" id="UP000037397">
    <property type="component" value="Unassembled WGS sequence"/>
</dbReference>
<evidence type="ECO:0000256" key="1">
    <source>
        <dbReference type="SAM" id="MobiDB-lite"/>
    </source>
</evidence>
<feature type="compositionally biased region" description="Polar residues" evidence="1">
    <location>
        <begin position="277"/>
        <end position="288"/>
    </location>
</feature>
<accession>A0A0L6CGM7</accession>
<protein>
    <submittedName>
        <fullName evidence="2">Uncharacterized protein</fullName>
    </submittedName>
</protein>
<keyword evidence="3" id="KW-1185">Reference proteome</keyword>
<name>A0A0L6CGM7_9MICO</name>
<comment type="caution">
    <text evidence="2">The sequence shown here is derived from an EMBL/GenBank/DDBJ whole genome shotgun (WGS) entry which is preliminary data.</text>
</comment>
<dbReference type="EMBL" id="LAIR01000002">
    <property type="protein sequence ID" value="KNX36668.1"/>
    <property type="molecule type" value="Genomic_DNA"/>
</dbReference>
<proteinExistence type="predicted"/>
<evidence type="ECO:0000313" key="3">
    <source>
        <dbReference type="Proteomes" id="UP000037397"/>
    </source>
</evidence>
<sequence length="400" mass="42145">MRGSLAGRPDLLESLRNPARLRELAGVDPAQDPVFIDRFVFAGDVGSSRFVIGYTPDLAGTGGEEKVVATIAFVGPRGAPMASLTPAVGNGSSSALIAIAHRPTSRPGDLLVLGPDGQVPTRVSAGPIYHLDGTATRTWTPLRFDHGVATASLPATGPDSTVVRAETGESVMATTAWVTPPGGPGTPAPVGDVATDLVRQFASDQRLAPSQVTVLDRRTTHYRAPAQRPFPFPAPGQNRIPGPSPTMLEVGWTATTVVMQRPDGTVFRSGRVEPDNNRGNSTTQSVTGAPTDARRWRGRPMVATEESETGSRQPVVLIAPGAARVRFTGQNGGQVSLDRIGDGVFRGQLAATGWFTDPMRVTVETYDGNGRRLGRWPLLTAAEADPLVQGGTTGMVTRTY</sequence>
<reference evidence="3" key="1">
    <citation type="submission" date="2015-03" db="EMBL/GenBank/DDBJ databases">
        <title>Luteipulveratus halotolerans sp. nov., a novel actinobacterium (Dermacoccaceae) from Sarawak, Malaysia.</title>
        <authorList>
            <person name="Juboi H."/>
            <person name="Basik A."/>
            <person name="Shamsul S.S."/>
            <person name="Arnold P."/>
            <person name="Schmitt E.K."/>
            <person name="Sanglier J.-J."/>
            <person name="Yeo T."/>
        </authorList>
    </citation>
    <scope>NUCLEOTIDE SEQUENCE [LARGE SCALE GENOMIC DNA]</scope>
    <source>
        <strain evidence="3">C296001</strain>
    </source>
</reference>
<dbReference type="STRING" id="1631356.VV01_05105"/>
<feature type="region of interest" description="Disordered" evidence="1">
    <location>
        <begin position="267"/>
        <end position="293"/>
    </location>
</feature>
<gene>
    <name evidence="2" type="ORF">VV01_05105</name>
</gene>